<evidence type="ECO:0000256" key="1">
    <source>
        <dbReference type="SAM" id="Phobius"/>
    </source>
</evidence>
<evidence type="ECO:0000313" key="3">
    <source>
        <dbReference type="Proteomes" id="UP000281899"/>
    </source>
</evidence>
<comment type="caution">
    <text evidence="2">The sequence shown here is derived from an EMBL/GenBank/DDBJ whole genome shotgun (WGS) entry which is preliminary data.</text>
</comment>
<evidence type="ECO:0000313" key="2">
    <source>
        <dbReference type="EMBL" id="ROH94979.1"/>
    </source>
</evidence>
<reference evidence="2 3" key="1">
    <citation type="submission" date="2018-11" db="EMBL/GenBank/DDBJ databases">
        <title>Proposal to divide the Flavobacteriaceae and reorganize its genera based on Amino Acid Identity values calculated from whole genome sequences.</title>
        <authorList>
            <person name="Nicholson A.C."/>
            <person name="Gulvik C.A."/>
            <person name="Whitney A.M."/>
            <person name="Humrighouse B.W."/>
            <person name="Bell M."/>
            <person name="Holmes B."/>
            <person name="Steigerwalt A."/>
            <person name="Villarma A."/>
            <person name="Sheth M."/>
            <person name="Batra D."/>
            <person name="Pryor J."/>
            <person name="Bernardet J.-F."/>
            <person name="Hugo C."/>
            <person name="Kampfer P."/>
            <person name="Newman J."/>
            <person name="Mcquiston J.R."/>
        </authorList>
    </citation>
    <scope>NUCLEOTIDE SEQUENCE [LARGE SCALE GENOMIC DNA]</scope>
    <source>
        <strain evidence="2 3">G0235</strain>
    </source>
</reference>
<feature type="transmembrane region" description="Helical" evidence="1">
    <location>
        <begin position="79"/>
        <end position="97"/>
    </location>
</feature>
<dbReference type="EMBL" id="RJTW01000003">
    <property type="protein sequence ID" value="ROH94979.1"/>
    <property type="molecule type" value="Genomic_DNA"/>
</dbReference>
<feature type="transmembrane region" description="Helical" evidence="1">
    <location>
        <begin position="53"/>
        <end position="72"/>
    </location>
</feature>
<accession>A0ABX9X9N3</accession>
<sequence length="152" mass="18001">MKEFFLKGRKYKFFLGFHLFIVGLYSIYIINTLKSYNSSSYSTYYKESIYENVAKYSFYIIINLISGGIIYFRIKRAKTILNFFAVMIFILVCYAEYTLVKTYVNNSYYNFVITFNTGVIGFIVFYIFYLNKKSEIEETGINEIENIGKSED</sequence>
<gene>
    <name evidence="2" type="ORF">EGI15_03730</name>
</gene>
<protein>
    <submittedName>
        <fullName evidence="2">Uncharacterized protein</fullName>
    </submittedName>
</protein>
<dbReference type="Proteomes" id="UP000281899">
    <property type="component" value="Unassembled WGS sequence"/>
</dbReference>
<feature type="transmembrane region" description="Helical" evidence="1">
    <location>
        <begin position="109"/>
        <end position="129"/>
    </location>
</feature>
<feature type="transmembrane region" description="Helical" evidence="1">
    <location>
        <begin position="12"/>
        <end position="33"/>
    </location>
</feature>
<proteinExistence type="predicted"/>
<keyword evidence="1" id="KW-0812">Transmembrane</keyword>
<keyword evidence="1" id="KW-1133">Transmembrane helix</keyword>
<name>A0ABX9X9N3_9FLAO</name>
<keyword evidence="1" id="KW-0472">Membrane</keyword>
<organism evidence="2 3">
    <name type="scientific">Chryseobacterium cucumeris</name>
    <dbReference type="NCBI Taxonomy" id="1813611"/>
    <lineage>
        <taxon>Bacteria</taxon>
        <taxon>Pseudomonadati</taxon>
        <taxon>Bacteroidota</taxon>
        <taxon>Flavobacteriia</taxon>
        <taxon>Flavobacteriales</taxon>
        <taxon>Weeksellaceae</taxon>
        <taxon>Chryseobacterium group</taxon>
        <taxon>Chryseobacterium</taxon>
    </lineage>
</organism>
<keyword evidence="3" id="KW-1185">Reference proteome</keyword>